<dbReference type="RefSeq" id="WP_090868815.1">
    <property type="nucleotide sequence ID" value="NZ_FOHE01000006.1"/>
</dbReference>
<evidence type="ECO:0000313" key="3">
    <source>
        <dbReference type="Proteomes" id="UP000198618"/>
    </source>
</evidence>
<accession>A0A1I0CDB3</accession>
<gene>
    <name evidence="2" type="ORF">SAMN05216389_106142</name>
</gene>
<dbReference type="AlphaFoldDB" id="A0A1I0CDB3"/>
<dbReference type="EMBL" id="FOHE01000006">
    <property type="protein sequence ID" value="SET16915.1"/>
    <property type="molecule type" value="Genomic_DNA"/>
</dbReference>
<protein>
    <submittedName>
        <fullName evidence="2">Uncharacterized protein</fullName>
    </submittedName>
</protein>
<keyword evidence="1" id="KW-1133">Transmembrane helix</keyword>
<keyword evidence="1" id="KW-0472">Membrane</keyword>
<dbReference type="OrthoDB" id="2890462at2"/>
<keyword evidence="3" id="KW-1185">Reference proteome</keyword>
<feature type="transmembrane region" description="Helical" evidence="1">
    <location>
        <begin position="53"/>
        <end position="73"/>
    </location>
</feature>
<evidence type="ECO:0000256" key="1">
    <source>
        <dbReference type="SAM" id="Phobius"/>
    </source>
</evidence>
<reference evidence="2 3" key="1">
    <citation type="submission" date="2016-10" db="EMBL/GenBank/DDBJ databases">
        <authorList>
            <person name="de Groot N.N."/>
        </authorList>
    </citation>
    <scope>NUCLEOTIDE SEQUENCE [LARGE SCALE GENOMIC DNA]</scope>
    <source>
        <strain evidence="2 3">IBRC-M 10780</strain>
    </source>
</reference>
<feature type="transmembrane region" description="Helical" evidence="1">
    <location>
        <begin position="12"/>
        <end position="33"/>
    </location>
</feature>
<evidence type="ECO:0000313" key="2">
    <source>
        <dbReference type="EMBL" id="SET16915.1"/>
    </source>
</evidence>
<proteinExistence type="predicted"/>
<sequence length="185" mass="21161">MGVHYETRHLFMAVAIAILFLSPVLLLLLPSFVANSLHNTDGSWFVFVPGGSYAVYGVGALFLIFAALLPFLLRIKKSSLLLAFICAILSVICFHIASQAYTSISDQSISYRYLFTSEEHQYSWDEIDRVVYNRIPKEEGFSDYEFYFSDGAKLQLKENGQLAELKSTIYKRLRKEEIRVEEVNH</sequence>
<name>A0A1I0CDB3_9BACI</name>
<keyword evidence="1" id="KW-0812">Transmembrane</keyword>
<dbReference type="Proteomes" id="UP000198618">
    <property type="component" value="Unassembled WGS sequence"/>
</dbReference>
<feature type="transmembrane region" description="Helical" evidence="1">
    <location>
        <begin position="80"/>
        <end position="101"/>
    </location>
</feature>
<organism evidence="2 3">
    <name type="scientific">Oceanobacillus limi</name>
    <dbReference type="NCBI Taxonomy" id="930131"/>
    <lineage>
        <taxon>Bacteria</taxon>
        <taxon>Bacillati</taxon>
        <taxon>Bacillota</taxon>
        <taxon>Bacilli</taxon>
        <taxon>Bacillales</taxon>
        <taxon>Bacillaceae</taxon>
        <taxon>Oceanobacillus</taxon>
    </lineage>
</organism>